<evidence type="ECO:0000313" key="3">
    <source>
        <dbReference type="Proteomes" id="UP000006727"/>
    </source>
</evidence>
<feature type="compositionally biased region" description="Low complexity" evidence="1">
    <location>
        <begin position="1"/>
        <end position="20"/>
    </location>
</feature>
<protein>
    <submittedName>
        <fullName evidence="2">Uncharacterized protein</fullName>
    </submittedName>
</protein>
<dbReference type="InParanoid" id="A0A7I4EF68"/>
<accession>A0A7I4EF68</accession>
<proteinExistence type="predicted"/>
<reference evidence="2 3" key="2">
    <citation type="journal article" date="2018" name="Plant J.">
        <title>The Physcomitrella patens chromosome-scale assembly reveals moss genome structure and evolution.</title>
        <authorList>
            <person name="Lang D."/>
            <person name="Ullrich K.K."/>
            <person name="Murat F."/>
            <person name="Fuchs J."/>
            <person name="Jenkins J."/>
            <person name="Haas F.B."/>
            <person name="Piednoel M."/>
            <person name="Gundlach H."/>
            <person name="Van Bel M."/>
            <person name="Meyberg R."/>
            <person name="Vives C."/>
            <person name="Morata J."/>
            <person name="Symeonidi A."/>
            <person name="Hiss M."/>
            <person name="Muchero W."/>
            <person name="Kamisugi Y."/>
            <person name="Saleh O."/>
            <person name="Blanc G."/>
            <person name="Decker E.L."/>
            <person name="van Gessel N."/>
            <person name="Grimwood J."/>
            <person name="Hayes R.D."/>
            <person name="Graham S.W."/>
            <person name="Gunter L.E."/>
            <person name="McDaniel S.F."/>
            <person name="Hoernstein S.N.W."/>
            <person name="Larsson A."/>
            <person name="Li F.W."/>
            <person name="Perroud P.F."/>
            <person name="Phillips J."/>
            <person name="Ranjan P."/>
            <person name="Rokshar D.S."/>
            <person name="Rothfels C.J."/>
            <person name="Schneider L."/>
            <person name="Shu S."/>
            <person name="Stevenson D.W."/>
            <person name="Thummler F."/>
            <person name="Tillich M."/>
            <person name="Villarreal Aguilar J.C."/>
            <person name="Widiez T."/>
            <person name="Wong G.K."/>
            <person name="Wymore A."/>
            <person name="Zhang Y."/>
            <person name="Zimmer A.D."/>
            <person name="Quatrano R.S."/>
            <person name="Mayer K.F.X."/>
            <person name="Goodstein D."/>
            <person name="Casacuberta J.M."/>
            <person name="Vandepoele K."/>
            <person name="Reski R."/>
            <person name="Cuming A.C."/>
            <person name="Tuskan G.A."/>
            <person name="Maumus F."/>
            <person name="Salse J."/>
            <person name="Schmutz J."/>
            <person name="Rensing S.A."/>
        </authorList>
    </citation>
    <scope>NUCLEOTIDE SEQUENCE [LARGE SCALE GENOMIC DNA]</scope>
    <source>
        <strain evidence="2 3">cv. Gransden 2004</strain>
    </source>
</reference>
<evidence type="ECO:0000313" key="2">
    <source>
        <dbReference type="EnsemblPlants" id="Pp3c8_600V3.1"/>
    </source>
</evidence>
<sequence length="78" mass="9377">MRSRRIYTPTRIPRTNNRRNISCRKTPPGQPERQHTGQAHAYRTTSLQGYNITRKQDIPYPPLGRRRENFWNIKEIQT</sequence>
<dbReference type="Proteomes" id="UP000006727">
    <property type="component" value="Chromosome 8"/>
</dbReference>
<dbReference type="AlphaFoldDB" id="A0A7I4EF68"/>
<keyword evidence="3" id="KW-1185">Reference proteome</keyword>
<dbReference type="EnsemblPlants" id="Pp3c8_600V3.1">
    <property type="protein sequence ID" value="Pp3c8_600V3.1"/>
    <property type="gene ID" value="Pp3c8_600"/>
</dbReference>
<reference evidence="2 3" key="1">
    <citation type="journal article" date="2008" name="Science">
        <title>The Physcomitrella genome reveals evolutionary insights into the conquest of land by plants.</title>
        <authorList>
            <person name="Rensing S."/>
            <person name="Lang D."/>
            <person name="Zimmer A."/>
            <person name="Terry A."/>
            <person name="Salamov A."/>
            <person name="Shapiro H."/>
            <person name="Nishiyama T."/>
            <person name="Perroud P.-F."/>
            <person name="Lindquist E."/>
            <person name="Kamisugi Y."/>
            <person name="Tanahashi T."/>
            <person name="Sakakibara K."/>
            <person name="Fujita T."/>
            <person name="Oishi K."/>
            <person name="Shin-I T."/>
            <person name="Kuroki Y."/>
            <person name="Toyoda A."/>
            <person name="Suzuki Y."/>
            <person name="Hashimoto A."/>
            <person name="Yamaguchi K."/>
            <person name="Sugano A."/>
            <person name="Kohara Y."/>
            <person name="Fujiyama A."/>
            <person name="Anterola A."/>
            <person name="Aoki S."/>
            <person name="Ashton N."/>
            <person name="Barbazuk W.B."/>
            <person name="Barker E."/>
            <person name="Bennetzen J."/>
            <person name="Bezanilla M."/>
            <person name="Blankenship R."/>
            <person name="Cho S.H."/>
            <person name="Dutcher S."/>
            <person name="Estelle M."/>
            <person name="Fawcett J.A."/>
            <person name="Gundlach H."/>
            <person name="Hanada K."/>
            <person name="Heyl A."/>
            <person name="Hicks K.A."/>
            <person name="Hugh J."/>
            <person name="Lohr M."/>
            <person name="Mayer K."/>
            <person name="Melkozernov A."/>
            <person name="Murata T."/>
            <person name="Nelson D."/>
            <person name="Pils B."/>
            <person name="Prigge M."/>
            <person name="Reiss B."/>
            <person name="Renner T."/>
            <person name="Rombauts S."/>
            <person name="Rushton P."/>
            <person name="Sanderfoot A."/>
            <person name="Schween G."/>
            <person name="Shiu S.-H."/>
            <person name="Stueber K."/>
            <person name="Theodoulou F.L."/>
            <person name="Tu H."/>
            <person name="Van de Peer Y."/>
            <person name="Verrier P.J."/>
            <person name="Waters E."/>
            <person name="Wood A."/>
            <person name="Yang L."/>
            <person name="Cove D."/>
            <person name="Cuming A."/>
            <person name="Hasebe M."/>
            <person name="Lucas S."/>
            <person name="Mishler D.B."/>
            <person name="Reski R."/>
            <person name="Grigoriev I."/>
            <person name="Quatrano R.S."/>
            <person name="Boore J.L."/>
        </authorList>
    </citation>
    <scope>NUCLEOTIDE SEQUENCE [LARGE SCALE GENOMIC DNA]</scope>
    <source>
        <strain evidence="2 3">cv. Gransden 2004</strain>
    </source>
</reference>
<dbReference type="Gramene" id="Pp3c8_600V3.1">
    <property type="protein sequence ID" value="Pp3c8_600V3.1"/>
    <property type="gene ID" value="Pp3c8_600"/>
</dbReference>
<feature type="region of interest" description="Disordered" evidence="1">
    <location>
        <begin position="1"/>
        <end position="39"/>
    </location>
</feature>
<evidence type="ECO:0000256" key="1">
    <source>
        <dbReference type="SAM" id="MobiDB-lite"/>
    </source>
</evidence>
<dbReference type="EMBL" id="ABEU02000008">
    <property type="status" value="NOT_ANNOTATED_CDS"/>
    <property type="molecule type" value="Genomic_DNA"/>
</dbReference>
<organism evidence="2 3">
    <name type="scientific">Physcomitrium patens</name>
    <name type="common">Spreading-leaved earth moss</name>
    <name type="synonym">Physcomitrella patens</name>
    <dbReference type="NCBI Taxonomy" id="3218"/>
    <lineage>
        <taxon>Eukaryota</taxon>
        <taxon>Viridiplantae</taxon>
        <taxon>Streptophyta</taxon>
        <taxon>Embryophyta</taxon>
        <taxon>Bryophyta</taxon>
        <taxon>Bryophytina</taxon>
        <taxon>Bryopsida</taxon>
        <taxon>Funariidae</taxon>
        <taxon>Funariales</taxon>
        <taxon>Funariaceae</taxon>
        <taxon>Physcomitrium</taxon>
    </lineage>
</organism>
<name>A0A7I4EF68_PHYPA</name>
<reference evidence="2" key="3">
    <citation type="submission" date="2020-12" db="UniProtKB">
        <authorList>
            <consortium name="EnsemblPlants"/>
        </authorList>
    </citation>
    <scope>IDENTIFICATION</scope>
</reference>